<evidence type="ECO:0000259" key="4">
    <source>
        <dbReference type="Pfam" id="PF00724"/>
    </source>
</evidence>
<protein>
    <submittedName>
        <fullName evidence="5">12-oxophytodienoate reductase 3</fullName>
    </submittedName>
</protein>
<accession>A0A1C1C6F6</accession>
<evidence type="ECO:0000256" key="1">
    <source>
        <dbReference type="ARBA" id="ARBA00001917"/>
    </source>
</evidence>
<keyword evidence="6" id="KW-1185">Reference proteome</keyword>
<dbReference type="VEuPathDB" id="FungiDB:CLCR_00095"/>
<keyword evidence="3" id="KW-0560">Oxidoreductase</keyword>
<dbReference type="Gene3D" id="3.20.20.70">
    <property type="entry name" value="Aldolase class I"/>
    <property type="match status" value="1"/>
</dbReference>
<evidence type="ECO:0000313" key="5">
    <source>
        <dbReference type="EMBL" id="OCT44051.1"/>
    </source>
</evidence>
<evidence type="ECO:0000256" key="3">
    <source>
        <dbReference type="ARBA" id="ARBA00023002"/>
    </source>
</evidence>
<dbReference type="PANTHER" id="PTHR22893">
    <property type="entry name" value="NADH OXIDOREDUCTASE-RELATED"/>
    <property type="match status" value="1"/>
</dbReference>
<dbReference type="InterPro" id="IPR013785">
    <property type="entry name" value="Aldolase_TIM"/>
</dbReference>
<dbReference type="InterPro" id="IPR001155">
    <property type="entry name" value="OxRdtase_FMN_N"/>
</dbReference>
<dbReference type="GO" id="GO:0010181">
    <property type="term" value="F:FMN binding"/>
    <property type="evidence" value="ECO:0007669"/>
    <property type="project" value="InterPro"/>
</dbReference>
<feature type="domain" description="NADH:flavin oxidoreductase/NADH oxidase N-terminal" evidence="4">
    <location>
        <begin position="17"/>
        <end position="386"/>
    </location>
</feature>
<dbReference type="PANTHER" id="PTHR22893:SF93">
    <property type="entry name" value="HYPOTHETICAL OXIDOREDUCTASE (EUROFUNG)"/>
    <property type="match status" value="1"/>
</dbReference>
<comment type="caution">
    <text evidence="5">The sequence shown here is derived from an EMBL/GenBank/DDBJ whole genome shotgun (WGS) entry which is preliminary data.</text>
</comment>
<sequence length="430" mass="48436">MATSETPRDEKRAQSRLFTPLKIANGKIELKHRVVLAPLTRNRGLPLLVSPDASLCPEIANRVWYPDDLVAEYYGQRTTEGGLLISEGLPPSLQGGGMPGVPGLFVPEHVAGWKKVVEAVHARGGFIYAQLWHSGRTTIKPITGVDSVSPSGIPWDDPEEFYPYPPPGETQRVKFRDHPSVAVSVADIKSTIQDYCAAARRAMEECGFDGVEVHGGNGYLPEQFLSSNINQRTDRYGGSPEARCEFTHELMDELCKTVGEENMAIRLSPFGLYNQARGSQRMETWSHLCRELKAQHPTLSYISMIEPRYEQVFSEAEKSSFLASWGLADVSLSHFRTIFGSTPFFSAGGWDDSNCWDVIESGRYDALLFGRWFISNPDLPWRLRRGWRLRMYERARFYGPFDDRERGYTDYEPYAEGDATETGGDQVRTK</sequence>
<dbReference type="SUPFAM" id="SSF51395">
    <property type="entry name" value="FMN-linked oxidoreductases"/>
    <property type="match status" value="1"/>
</dbReference>
<gene>
    <name evidence="5" type="primary">OPR3</name>
    <name evidence="5" type="ORF">CLCR_00095</name>
</gene>
<proteinExistence type="inferred from homology"/>
<dbReference type="Pfam" id="PF00724">
    <property type="entry name" value="Oxidored_FMN"/>
    <property type="match status" value="1"/>
</dbReference>
<name>A0A1C1C6F6_9EURO</name>
<evidence type="ECO:0000256" key="2">
    <source>
        <dbReference type="ARBA" id="ARBA00005979"/>
    </source>
</evidence>
<comment type="similarity">
    <text evidence="2">Belongs to the NADH:flavin oxidoreductase/NADH oxidase family.</text>
</comment>
<dbReference type="InterPro" id="IPR045247">
    <property type="entry name" value="Oye-like"/>
</dbReference>
<evidence type="ECO:0000313" key="6">
    <source>
        <dbReference type="Proteomes" id="UP000094526"/>
    </source>
</evidence>
<reference evidence="6" key="1">
    <citation type="submission" date="2015-07" db="EMBL/GenBank/DDBJ databases">
        <authorList>
            <person name="Teixeira M.M."/>
            <person name="Souza R.C."/>
            <person name="Almeida L.G."/>
            <person name="Vicente V.A."/>
            <person name="de Hoog S."/>
            <person name="Bocca A.L."/>
            <person name="de Almeida S.R."/>
            <person name="Vasconcelos A.T."/>
            <person name="Felipe M.S."/>
        </authorList>
    </citation>
    <scope>NUCLEOTIDE SEQUENCE [LARGE SCALE GENOMIC DNA]</scope>
    <source>
        <strain evidence="6">KSF</strain>
    </source>
</reference>
<dbReference type="CDD" id="cd02933">
    <property type="entry name" value="OYE_like_FMN"/>
    <property type="match status" value="1"/>
</dbReference>
<dbReference type="Proteomes" id="UP000094526">
    <property type="component" value="Unassembled WGS sequence"/>
</dbReference>
<dbReference type="EMBL" id="LGRB01000022">
    <property type="protein sequence ID" value="OCT44051.1"/>
    <property type="molecule type" value="Genomic_DNA"/>
</dbReference>
<dbReference type="GO" id="GO:0016628">
    <property type="term" value="F:oxidoreductase activity, acting on the CH-CH group of donors, NAD or NADP as acceptor"/>
    <property type="evidence" value="ECO:0007669"/>
    <property type="project" value="UniProtKB-ARBA"/>
</dbReference>
<dbReference type="AlphaFoldDB" id="A0A1C1C6F6"/>
<dbReference type="STRING" id="86049.A0A1C1C6F6"/>
<dbReference type="FunFam" id="3.20.20.70:FF:000059">
    <property type="entry name" value="N-ethylmaleimide reductase, FMN-linked"/>
    <property type="match status" value="1"/>
</dbReference>
<comment type="cofactor">
    <cofactor evidence="1">
        <name>FMN</name>
        <dbReference type="ChEBI" id="CHEBI:58210"/>
    </cofactor>
</comment>
<dbReference type="GO" id="GO:0005829">
    <property type="term" value="C:cytosol"/>
    <property type="evidence" value="ECO:0007669"/>
    <property type="project" value="UniProtKB-ARBA"/>
</dbReference>
<organism evidence="5 6">
    <name type="scientific">Cladophialophora carrionii</name>
    <dbReference type="NCBI Taxonomy" id="86049"/>
    <lineage>
        <taxon>Eukaryota</taxon>
        <taxon>Fungi</taxon>
        <taxon>Dikarya</taxon>
        <taxon>Ascomycota</taxon>
        <taxon>Pezizomycotina</taxon>
        <taxon>Eurotiomycetes</taxon>
        <taxon>Chaetothyriomycetidae</taxon>
        <taxon>Chaetothyriales</taxon>
        <taxon>Herpotrichiellaceae</taxon>
        <taxon>Cladophialophora</taxon>
    </lineage>
</organism>
<dbReference type="VEuPathDB" id="FungiDB:G647_09111"/>
<dbReference type="OrthoDB" id="276546at2759"/>